<reference evidence="2" key="1">
    <citation type="journal article" date="2019" name="Int. J. Syst. Evol. Microbiol.">
        <title>The Global Catalogue of Microorganisms (GCM) 10K type strain sequencing project: providing services to taxonomists for standard genome sequencing and annotation.</title>
        <authorList>
            <consortium name="The Broad Institute Genomics Platform"/>
            <consortium name="The Broad Institute Genome Sequencing Center for Infectious Disease"/>
            <person name="Wu L."/>
            <person name="Ma J."/>
        </authorList>
    </citation>
    <scope>NUCLEOTIDE SEQUENCE [LARGE SCALE GENOMIC DNA]</scope>
    <source>
        <strain evidence="2">JCM 14718</strain>
    </source>
</reference>
<name>A0ABP4V1P8_9ACTN</name>
<dbReference type="EMBL" id="BAAANY010000038">
    <property type="protein sequence ID" value="GAA1714550.1"/>
    <property type="molecule type" value="Genomic_DNA"/>
</dbReference>
<evidence type="ECO:0000313" key="1">
    <source>
        <dbReference type="EMBL" id="GAA1714550.1"/>
    </source>
</evidence>
<gene>
    <name evidence="1" type="ORF">GCM10009765_74430</name>
</gene>
<organism evidence="1 2">
    <name type="scientific">Fodinicola feengrottensis</name>
    <dbReference type="NCBI Taxonomy" id="435914"/>
    <lineage>
        <taxon>Bacteria</taxon>
        <taxon>Bacillati</taxon>
        <taxon>Actinomycetota</taxon>
        <taxon>Actinomycetes</taxon>
        <taxon>Mycobacteriales</taxon>
        <taxon>Fodinicola</taxon>
    </lineage>
</organism>
<accession>A0ABP4V1P8</accession>
<comment type="caution">
    <text evidence="1">The sequence shown here is derived from an EMBL/GenBank/DDBJ whole genome shotgun (WGS) entry which is preliminary data.</text>
</comment>
<sequence>MTVEGSRTALARQLLAQLGVSIADLLNDESAVLVLPTFADYLPRVIAAAGPGANRSYWRPLAVVWGDRRLDRIYASDIEAMQHTAAASARSRPNRRHGRHAGEHVIAAARAVYNRAIADGIVAPGLSLAHRVTKARRLPSTRRAPTDSELEQINLAARSSGNDGILDALFCGCTPEPRADAGEPSVFACQTWMLSVVWCSCGRKAAGSFSVWCNRFRAVRDVLRTLDATSSTLLGS</sequence>
<keyword evidence="2" id="KW-1185">Reference proteome</keyword>
<protein>
    <submittedName>
        <fullName evidence="1">Uncharacterized protein</fullName>
    </submittedName>
</protein>
<proteinExistence type="predicted"/>
<evidence type="ECO:0000313" key="2">
    <source>
        <dbReference type="Proteomes" id="UP001500618"/>
    </source>
</evidence>
<dbReference type="RefSeq" id="WP_163569614.1">
    <property type="nucleotide sequence ID" value="NZ_BAAANY010000038.1"/>
</dbReference>
<dbReference type="Proteomes" id="UP001500618">
    <property type="component" value="Unassembled WGS sequence"/>
</dbReference>